<dbReference type="STRING" id="54.SAMN02745121_01886"/>
<dbReference type="PANTHER" id="PTHR11668">
    <property type="entry name" value="SERINE/THREONINE PROTEIN PHOSPHATASE"/>
    <property type="match status" value="1"/>
</dbReference>
<dbReference type="InterPro" id="IPR050341">
    <property type="entry name" value="PP1_catalytic_subunit"/>
</dbReference>
<dbReference type="PROSITE" id="PS00125">
    <property type="entry name" value="SER_THR_PHOSPHATASE"/>
    <property type="match status" value="1"/>
</dbReference>
<dbReference type="InterPro" id="IPR029052">
    <property type="entry name" value="Metallo-depent_PP-like"/>
</dbReference>
<sequence length="562" mass="64250">MIQLHSDPAIAEQQIEALIFYLTTLGYIDSEFDLREKAFVRAFLRELVTARIDEGGPLDPELRFERIENQHEHYVQRFQEIDREIKNLLTEAVADGEDPQRFVVSQLKLRCFEMFRELDEANRKGLLAVVDRFIEADGQVHPDEAAFRNDLAELLGAELILDDSALESVSIEVRDPIQLALPAQDNHPFFAKFEYHYSADPAQLQRQFAADLALLDKVEEKWEEYRVRGRGRLEGHASVADFAGGDEFLDEHVYVLPTRPGRPYELIVLGDLHGCYSCLKAAVHQSNFIEKVRRFKADPDNNPDVRLVLLGDYIDRGRFSYNGVLRTILNLFLAAPDHVFVLRGNHEYYIEYQGKVYGGVRPAEAINSLTPHLGADVFGRFLDFFDAMPNMLLFDQMLFVHAGIPRDSLIAEKWADLSSLNREDIRFQMLWSDPSKAEIVPDELQKASARFAFGRLQFRKFMQRIGCNVLVRGHEKVNAGFKNHYADADVRLFTLFSAGGATNDDLPQDSNYRDVRPMALTVTSKDGLVEAVPWAIDYARYQDPQRNNFFSSTPEIDITPHA</sequence>
<dbReference type="SMART" id="SM00156">
    <property type="entry name" value="PP2Ac"/>
    <property type="match status" value="1"/>
</dbReference>
<evidence type="ECO:0000259" key="1">
    <source>
        <dbReference type="PROSITE" id="PS00125"/>
    </source>
</evidence>
<dbReference type="Proteomes" id="UP000199400">
    <property type="component" value="Unassembled WGS sequence"/>
</dbReference>
<dbReference type="SUPFAM" id="SSF56300">
    <property type="entry name" value="Metallo-dependent phosphatases"/>
    <property type="match status" value="1"/>
</dbReference>
<dbReference type="CDD" id="cd00144">
    <property type="entry name" value="MPP_PPP_family"/>
    <property type="match status" value="1"/>
</dbReference>
<dbReference type="Pfam" id="PF00149">
    <property type="entry name" value="Metallophos"/>
    <property type="match status" value="1"/>
</dbReference>
<accession>A0A1I1VR72</accession>
<evidence type="ECO:0000313" key="3">
    <source>
        <dbReference type="Proteomes" id="UP000199400"/>
    </source>
</evidence>
<dbReference type="AlphaFoldDB" id="A0A1I1VR72"/>
<dbReference type="InterPro" id="IPR006186">
    <property type="entry name" value="Ser/Thr-sp_prot-phosphatase"/>
</dbReference>
<dbReference type="PANTHER" id="PTHR11668:SF496">
    <property type="entry name" value="SERINE_THREONINE-PROTEIN PHOSPHATASE"/>
    <property type="match status" value="1"/>
</dbReference>
<dbReference type="OrthoDB" id="9807890at2"/>
<feature type="domain" description="Serine/threonine specific protein phosphatases" evidence="1">
    <location>
        <begin position="342"/>
        <end position="347"/>
    </location>
</feature>
<organism evidence="2 3">
    <name type="scientific">Nannocystis exedens</name>
    <dbReference type="NCBI Taxonomy" id="54"/>
    <lineage>
        <taxon>Bacteria</taxon>
        <taxon>Pseudomonadati</taxon>
        <taxon>Myxococcota</taxon>
        <taxon>Polyangia</taxon>
        <taxon>Nannocystales</taxon>
        <taxon>Nannocystaceae</taxon>
        <taxon>Nannocystis</taxon>
    </lineage>
</organism>
<evidence type="ECO:0000313" key="2">
    <source>
        <dbReference type="EMBL" id="SFD85506.1"/>
    </source>
</evidence>
<dbReference type="EMBL" id="FOMX01000005">
    <property type="protein sequence ID" value="SFD85506.1"/>
    <property type="molecule type" value="Genomic_DNA"/>
</dbReference>
<gene>
    <name evidence="2" type="ORF">SAMN02745121_01886</name>
</gene>
<dbReference type="RefSeq" id="WP_096330686.1">
    <property type="nucleotide sequence ID" value="NZ_FOMX01000005.1"/>
</dbReference>
<protein>
    <submittedName>
        <fullName evidence="2">Calcineurin-like phosphoesterase</fullName>
    </submittedName>
</protein>
<reference evidence="3" key="1">
    <citation type="submission" date="2016-10" db="EMBL/GenBank/DDBJ databases">
        <authorList>
            <person name="Varghese N."/>
            <person name="Submissions S."/>
        </authorList>
    </citation>
    <scope>NUCLEOTIDE SEQUENCE [LARGE SCALE GENOMIC DNA]</scope>
    <source>
        <strain evidence="3">ATCC 25963</strain>
    </source>
</reference>
<proteinExistence type="predicted"/>
<name>A0A1I1VR72_9BACT</name>
<dbReference type="Gene3D" id="3.60.21.10">
    <property type="match status" value="1"/>
</dbReference>
<dbReference type="InterPro" id="IPR004843">
    <property type="entry name" value="Calcineurin-like_PHP"/>
</dbReference>
<dbReference type="PRINTS" id="PR00114">
    <property type="entry name" value="STPHPHTASE"/>
</dbReference>
<dbReference type="GO" id="GO:0016787">
    <property type="term" value="F:hydrolase activity"/>
    <property type="evidence" value="ECO:0007669"/>
    <property type="project" value="InterPro"/>
</dbReference>
<keyword evidence="3" id="KW-1185">Reference proteome</keyword>